<dbReference type="Gene3D" id="3.90.190.20">
    <property type="entry name" value="Mur ligase, C-terminal domain"/>
    <property type="match status" value="1"/>
</dbReference>
<evidence type="ECO:0000259" key="9">
    <source>
        <dbReference type="Pfam" id="PF02875"/>
    </source>
</evidence>
<dbReference type="InterPro" id="IPR005762">
    <property type="entry name" value="MurD"/>
</dbReference>
<dbReference type="Gene3D" id="3.40.1190.10">
    <property type="entry name" value="Mur-like, catalytic domain"/>
    <property type="match status" value="1"/>
</dbReference>
<dbReference type="GO" id="GO:0009252">
    <property type="term" value="P:peptidoglycan biosynthetic process"/>
    <property type="evidence" value="ECO:0007669"/>
    <property type="project" value="UniProtKB-UniRule"/>
</dbReference>
<keyword evidence="7 8" id="KW-0132">Cell division</keyword>
<evidence type="ECO:0000256" key="8">
    <source>
        <dbReference type="RuleBase" id="RU003664"/>
    </source>
</evidence>
<dbReference type="InterPro" id="IPR036565">
    <property type="entry name" value="Mur-like_cat_sf"/>
</dbReference>
<dbReference type="InterPro" id="IPR013221">
    <property type="entry name" value="Mur_ligase_cen"/>
</dbReference>
<evidence type="ECO:0000259" key="10">
    <source>
        <dbReference type="Pfam" id="PF08245"/>
    </source>
</evidence>
<dbReference type="GO" id="GO:0051301">
    <property type="term" value="P:cell division"/>
    <property type="evidence" value="ECO:0007669"/>
    <property type="project" value="UniProtKB-KW"/>
</dbReference>
<dbReference type="GO" id="GO:0008360">
    <property type="term" value="P:regulation of cell shape"/>
    <property type="evidence" value="ECO:0007669"/>
    <property type="project" value="UniProtKB-KW"/>
</dbReference>
<dbReference type="SUPFAM" id="SSF53244">
    <property type="entry name" value="MurD-like peptide ligases, peptide-binding domain"/>
    <property type="match status" value="1"/>
</dbReference>
<evidence type="ECO:0000256" key="3">
    <source>
        <dbReference type="ARBA" id="ARBA00022490"/>
    </source>
</evidence>
<dbReference type="Pfam" id="PF02875">
    <property type="entry name" value="Mur_ligase_C"/>
    <property type="match status" value="1"/>
</dbReference>
<comment type="pathway">
    <text evidence="2 7 8">Cell wall biogenesis; peptidoglycan biosynthesis.</text>
</comment>
<comment type="subcellular location">
    <subcellularLocation>
        <location evidence="1 7 8">Cytoplasm</location>
    </subcellularLocation>
</comment>
<comment type="caution">
    <text evidence="11">The sequence shown here is derived from an EMBL/GenBank/DDBJ whole genome shotgun (WGS) entry which is preliminary data.</text>
</comment>
<feature type="domain" description="Mur ligase central" evidence="10">
    <location>
        <begin position="120"/>
        <end position="315"/>
    </location>
</feature>
<dbReference type="GO" id="GO:0005524">
    <property type="term" value="F:ATP binding"/>
    <property type="evidence" value="ECO:0007669"/>
    <property type="project" value="UniProtKB-UniRule"/>
</dbReference>
<dbReference type="Pfam" id="PF21799">
    <property type="entry name" value="MurD-like_N"/>
    <property type="match status" value="1"/>
</dbReference>
<evidence type="ECO:0000256" key="2">
    <source>
        <dbReference type="ARBA" id="ARBA00004752"/>
    </source>
</evidence>
<evidence type="ECO:0000256" key="7">
    <source>
        <dbReference type="HAMAP-Rule" id="MF_00639"/>
    </source>
</evidence>
<keyword evidence="7 8" id="KW-0573">Peptidoglycan synthesis</keyword>
<evidence type="ECO:0000256" key="5">
    <source>
        <dbReference type="ARBA" id="ARBA00022741"/>
    </source>
</evidence>
<dbReference type="GO" id="GO:0071555">
    <property type="term" value="P:cell wall organization"/>
    <property type="evidence" value="ECO:0007669"/>
    <property type="project" value="UniProtKB-KW"/>
</dbReference>
<evidence type="ECO:0000256" key="4">
    <source>
        <dbReference type="ARBA" id="ARBA00022598"/>
    </source>
</evidence>
<feature type="binding site" evidence="7">
    <location>
        <begin position="122"/>
        <end position="128"/>
    </location>
    <ligand>
        <name>ATP</name>
        <dbReference type="ChEBI" id="CHEBI:30616"/>
    </ligand>
</feature>
<dbReference type="HAMAP" id="MF_00639">
    <property type="entry name" value="MurD"/>
    <property type="match status" value="1"/>
</dbReference>
<evidence type="ECO:0000256" key="6">
    <source>
        <dbReference type="ARBA" id="ARBA00022840"/>
    </source>
</evidence>
<dbReference type="Gene3D" id="3.40.50.720">
    <property type="entry name" value="NAD(P)-binding Rossmann-like Domain"/>
    <property type="match status" value="1"/>
</dbReference>
<organism evidence="11 12">
    <name type="scientific">Candidatus Jorgensenbacteria bacterium RIFCSPLOWO2_01_FULL_45_25b</name>
    <dbReference type="NCBI Taxonomy" id="1798471"/>
    <lineage>
        <taxon>Bacteria</taxon>
        <taxon>Candidatus Joergenseniibacteriota</taxon>
    </lineage>
</organism>
<dbReference type="PANTHER" id="PTHR43692">
    <property type="entry name" value="UDP-N-ACETYLMURAMOYLALANINE--D-GLUTAMATE LIGASE"/>
    <property type="match status" value="1"/>
</dbReference>
<comment type="function">
    <text evidence="7 8">Cell wall formation. Catalyzes the addition of glutamate to the nucleotide precursor UDP-N-acetylmuramoyl-L-alanine (UMA).</text>
</comment>
<sequence length="486" mass="54609">MFMVDVKGKKVLVMGLGLLHGGVATTKWLVKHGARVTITDLKTRKELASSIKSLGAVARKVRFVLGGHKEEDFRTHDIVVVNPGVPRTSPFLQIAREAGLEIINDAVVFFDFARNPTVAITGTKGKTTTTTWIAHLLKSRWSHIKAAGNTPENPLLKELERIEALRLRSGNTDCMPVVLELSSWQLELLPSARKAPDLALITNIYEDHLNRYDSMEAYANAKAEVFSRQTPSQLLLLSYEDKWTPYFLAKKPKASIYFFSLYSFPKKLNGLFLRDGFVFRQDGVERRVLSKEFFEEHVLPLGKHNILNLLAAMLVSFLQGIPWNVMRELVPSLPSIPYRQKIVLKKGGLLVINDSTATSPEATSAAIRRFASLSPLNLFLICGGTDKNLSYDNWARVVAKHIPSDRLFLLKGSATEHMKASLRKVGLAHVQEFSELEPLIRSVKERVGRDSIVLFSPGAASFETFLNEFDRGERFTKLARIYFNMI</sequence>
<dbReference type="EC" id="6.3.2.9" evidence="7 8"/>
<keyword evidence="7 8" id="KW-0961">Cell wall biogenesis/degradation</keyword>
<dbReference type="GO" id="GO:0005737">
    <property type="term" value="C:cytoplasm"/>
    <property type="evidence" value="ECO:0007669"/>
    <property type="project" value="UniProtKB-SubCell"/>
</dbReference>
<protein>
    <recommendedName>
        <fullName evidence="7 8">UDP-N-acetylmuramoylalanine--D-glutamate ligase</fullName>
        <ecNumber evidence="7 8">6.3.2.9</ecNumber>
    </recommendedName>
    <alternativeName>
        <fullName evidence="7">D-glutamic acid-adding enzyme</fullName>
    </alternativeName>
    <alternativeName>
        <fullName evidence="7">UDP-N-acetylmuramoyl-L-alanyl-D-glutamate synthetase</fullName>
    </alternativeName>
</protein>
<dbReference type="GO" id="GO:0008764">
    <property type="term" value="F:UDP-N-acetylmuramoylalanine-D-glutamate ligase activity"/>
    <property type="evidence" value="ECO:0007669"/>
    <property type="project" value="UniProtKB-UniRule"/>
</dbReference>
<dbReference type="NCBIfam" id="TIGR01087">
    <property type="entry name" value="murD"/>
    <property type="match status" value="1"/>
</dbReference>
<gene>
    <name evidence="7" type="primary">murD</name>
    <name evidence="11" type="ORF">A3A21_03935</name>
</gene>
<keyword evidence="4 7" id="KW-0436">Ligase</keyword>
<keyword evidence="5 7" id="KW-0547">Nucleotide-binding</keyword>
<keyword evidence="6 7" id="KW-0067">ATP-binding</keyword>
<accession>A0A1F6BXM6</accession>
<dbReference type="SUPFAM" id="SSF51984">
    <property type="entry name" value="MurCD N-terminal domain"/>
    <property type="match status" value="1"/>
</dbReference>
<evidence type="ECO:0000313" key="12">
    <source>
        <dbReference type="Proteomes" id="UP000176996"/>
    </source>
</evidence>
<dbReference type="SUPFAM" id="SSF53623">
    <property type="entry name" value="MurD-like peptide ligases, catalytic domain"/>
    <property type="match status" value="1"/>
</dbReference>
<dbReference type="Proteomes" id="UP000176996">
    <property type="component" value="Unassembled WGS sequence"/>
</dbReference>
<feature type="domain" description="Mur ligase C-terminal" evidence="9">
    <location>
        <begin position="339"/>
        <end position="457"/>
    </location>
</feature>
<dbReference type="Pfam" id="PF08245">
    <property type="entry name" value="Mur_ligase_M"/>
    <property type="match status" value="1"/>
</dbReference>
<name>A0A1F6BXM6_9BACT</name>
<evidence type="ECO:0000256" key="1">
    <source>
        <dbReference type="ARBA" id="ARBA00004496"/>
    </source>
</evidence>
<comment type="catalytic activity">
    <reaction evidence="7 8">
        <text>UDP-N-acetyl-alpha-D-muramoyl-L-alanine + D-glutamate + ATP = UDP-N-acetyl-alpha-D-muramoyl-L-alanyl-D-glutamate + ADP + phosphate + H(+)</text>
        <dbReference type="Rhea" id="RHEA:16429"/>
        <dbReference type="ChEBI" id="CHEBI:15378"/>
        <dbReference type="ChEBI" id="CHEBI:29986"/>
        <dbReference type="ChEBI" id="CHEBI:30616"/>
        <dbReference type="ChEBI" id="CHEBI:43474"/>
        <dbReference type="ChEBI" id="CHEBI:83898"/>
        <dbReference type="ChEBI" id="CHEBI:83900"/>
        <dbReference type="ChEBI" id="CHEBI:456216"/>
        <dbReference type="EC" id="6.3.2.9"/>
    </reaction>
</comment>
<dbReference type="EMBL" id="MFKK01000013">
    <property type="protein sequence ID" value="OGG41277.1"/>
    <property type="molecule type" value="Genomic_DNA"/>
</dbReference>
<evidence type="ECO:0000313" key="11">
    <source>
        <dbReference type="EMBL" id="OGG41277.1"/>
    </source>
</evidence>
<comment type="similarity">
    <text evidence="7">Belongs to the MurCDEF family.</text>
</comment>
<dbReference type="InterPro" id="IPR004101">
    <property type="entry name" value="Mur_ligase_C"/>
</dbReference>
<dbReference type="InterPro" id="IPR036615">
    <property type="entry name" value="Mur_ligase_C_dom_sf"/>
</dbReference>
<dbReference type="PANTHER" id="PTHR43692:SF1">
    <property type="entry name" value="UDP-N-ACETYLMURAMOYLALANINE--D-GLUTAMATE LIGASE"/>
    <property type="match status" value="1"/>
</dbReference>
<keyword evidence="7 8" id="KW-0133">Cell shape</keyword>
<keyword evidence="7 8" id="KW-0131">Cell cycle</keyword>
<dbReference type="STRING" id="1798471.A3A21_03935"/>
<proteinExistence type="inferred from homology"/>
<reference evidence="11 12" key="1">
    <citation type="journal article" date="2016" name="Nat. Commun.">
        <title>Thousands of microbial genomes shed light on interconnected biogeochemical processes in an aquifer system.</title>
        <authorList>
            <person name="Anantharaman K."/>
            <person name="Brown C.T."/>
            <person name="Hug L.A."/>
            <person name="Sharon I."/>
            <person name="Castelle C.J."/>
            <person name="Probst A.J."/>
            <person name="Thomas B.C."/>
            <person name="Singh A."/>
            <person name="Wilkins M.J."/>
            <person name="Karaoz U."/>
            <person name="Brodie E.L."/>
            <person name="Williams K.H."/>
            <person name="Hubbard S.S."/>
            <person name="Banfield J.F."/>
        </authorList>
    </citation>
    <scope>NUCLEOTIDE SEQUENCE [LARGE SCALE GENOMIC DNA]</scope>
</reference>
<keyword evidence="3 7" id="KW-0963">Cytoplasm</keyword>
<dbReference type="AlphaFoldDB" id="A0A1F6BXM6"/>
<dbReference type="UniPathway" id="UPA00219"/>